<dbReference type="InterPro" id="IPR029064">
    <property type="entry name" value="Ribosomal_eL30-like_sf"/>
</dbReference>
<dbReference type="Gene3D" id="3.30.1330.30">
    <property type="match status" value="1"/>
</dbReference>
<protein>
    <recommendedName>
        <fullName evidence="4">DUF1694 domain-containing protein</fullName>
    </recommendedName>
</protein>
<dbReference type="PIRSF" id="PIRSF034303">
    <property type="entry name" value="DUF1694"/>
    <property type="match status" value="1"/>
</dbReference>
<dbReference type="SUPFAM" id="SSF160515">
    <property type="entry name" value="YueI-like"/>
    <property type="match status" value="1"/>
</dbReference>
<proteinExistence type="predicted"/>
<evidence type="ECO:0000313" key="3">
    <source>
        <dbReference type="Proteomes" id="UP000051749"/>
    </source>
</evidence>
<comment type="caution">
    <text evidence="2">The sequence shown here is derived from an EMBL/GenBank/DDBJ whole genome shotgun (WGS) entry which is preliminary data.</text>
</comment>
<dbReference type="Pfam" id="PF07997">
    <property type="entry name" value="DUF1694"/>
    <property type="match status" value="1"/>
</dbReference>
<dbReference type="Proteomes" id="UP000051749">
    <property type="component" value="Unassembled WGS sequence"/>
</dbReference>
<evidence type="ECO:0000256" key="1">
    <source>
        <dbReference type="SAM" id="MobiDB-lite"/>
    </source>
</evidence>
<name>A0A0R2JW71_9LACO</name>
<dbReference type="InterPro" id="IPR012543">
    <property type="entry name" value="DUF1694"/>
</dbReference>
<organism evidence="2 3">
    <name type="scientific">Pediococcus ethanolidurans</name>
    <dbReference type="NCBI Taxonomy" id="319653"/>
    <lineage>
        <taxon>Bacteria</taxon>
        <taxon>Bacillati</taxon>
        <taxon>Bacillota</taxon>
        <taxon>Bacilli</taxon>
        <taxon>Lactobacillales</taxon>
        <taxon>Lactobacillaceae</taxon>
        <taxon>Pediococcus</taxon>
    </lineage>
</organism>
<feature type="region of interest" description="Disordered" evidence="1">
    <location>
        <begin position="1"/>
        <end position="29"/>
    </location>
</feature>
<feature type="compositionally biased region" description="Polar residues" evidence="1">
    <location>
        <begin position="1"/>
        <end position="16"/>
    </location>
</feature>
<sequence length="156" mass="17725">MSAMDNKSNNVDSRLQNAMHGTPKLNPDEQRKYLGTFRERVALSMTIAQIKTRRFEKAFVNEMKKHSDYQLLINGNIDQSLIGPYMKAASQISLKFTIKTDSIYTTRDQDLALVLAAKESLNVTDIDVAHFETEVSSPEITHSTSLLDRLKNSFRN</sequence>
<dbReference type="STRING" id="319653.SAMN04487973_12610"/>
<dbReference type="AlphaFoldDB" id="A0A0R2JW71"/>
<evidence type="ECO:0000313" key="2">
    <source>
        <dbReference type="EMBL" id="KRN81391.1"/>
    </source>
</evidence>
<evidence type="ECO:0008006" key="4">
    <source>
        <dbReference type="Google" id="ProtNLM"/>
    </source>
</evidence>
<dbReference type="EMBL" id="JQBY01000030">
    <property type="protein sequence ID" value="KRN81391.1"/>
    <property type="molecule type" value="Genomic_DNA"/>
</dbReference>
<accession>A0A0R2JW71</accession>
<reference evidence="2 3" key="1">
    <citation type="journal article" date="2015" name="Genome Announc.">
        <title>Expanding the biotechnology potential of lactobacilli through comparative genomics of 213 strains and associated genera.</title>
        <authorList>
            <person name="Sun Z."/>
            <person name="Harris H.M."/>
            <person name="McCann A."/>
            <person name="Guo C."/>
            <person name="Argimon S."/>
            <person name="Zhang W."/>
            <person name="Yang X."/>
            <person name="Jeffery I.B."/>
            <person name="Cooney J.C."/>
            <person name="Kagawa T.F."/>
            <person name="Liu W."/>
            <person name="Song Y."/>
            <person name="Salvetti E."/>
            <person name="Wrobel A."/>
            <person name="Rasinkangas P."/>
            <person name="Parkhill J."/>
            <person name="Rea M.C."/>
            <person name="O'Sullivan O."/>
            <person name="Ritari J."/>
            <person name="Douillard F.P."/>
            <person name="Paul Ross R."/>
            <person name="Yang R."/>
            <person name="Briner A.E."/>
            <person name="Felis G.E."/>
            <person name="de Vos W.M."/>
            <person name="Barrangou R."/>
            <person name="Klaenhammer T.R."/>
            <person name="Caufield P.W."/>
            <person name="Cui Y."/>
            <person name="Zhang H."/>
            <person name="O'Toole P.W."/>
        </authorList>
    </citation>
    <scope>NUCLEOTIDE SEQUENCE [LARGE SCALE GENOMIC DNA]</scope>
    <source>
        <strain evidence="2 3">DSM 22301</strain>
    </source>
</reference>
<gene>
    <name evidence="2" type="ORF">IV87_GL001384</name>
</gene>
<dbReference type="PATRIC" id="fig|319653.3.peg.1402"/>